<name>A0AAV0CI52_9ASTE</name>
<dbReference type="Pfam" id="PF04434">
    <property type="entry name" value="SWIM"/>
    <property type="match status" value="1"/>
</dbReference>
<comment type="similarity">
    <text evidence="1 6">Belongs to the FHY3/FAR1 family.</text>
</comment>
<reference evidence="9" key="1">
    <citation type="submission" date="2022-07" db="EMBL/GenBank/DDBJ databases">
        <authorList>
            <person name="Macas J."/>
            <person name="Novak P."/>
            <person name="Neumann P."/>
        </authorList>
    </citation>
    <scope>NUCLEOTIDE SEQUENCE</scope>
</reference>
<keyword evidence="4 6" id="KW-0862">Zinc</keyword>
<dbReference type="PANTHER" id="PTHR31669:SF302">
    <property type="entry name" value="PROTEIN FAR1-RELATED SEQUENCE"/>
    <property type="match status" value="1"/>
</dbReference>
<feature type="non-terminal residue" evidence="9">
    <location>
        <position position="586"/>
    </location>
</feature>
<evidence type="ECO:0000256" key="3">
    <source>
        <dbReference type="ARBA" id="ARBA00022771"/>
    </source>
</evidence>
<evidence type="ECO:0000256" key="4">
    <source>
        <dbReference type="ARBA" id="ARBA00022833"/>
    </source>
</evidence>
<feature type="region of interest" description="Disordered" evidence="7">
    <location>
        <begin position="1"/>
        <end position="23"/>
    </location>
</feature>
<dbReference type="InterPro" id="IPR006564">
    <property type="entry name" value="Znf_PMZ"/>
</dbReference>
<evidence type="ECO:0000259" key="8">
    <source>
        <dbReference type="PROSITE" id="PS50966"/>
    </source>
</evidence>
<dbReference type="InterPro" id="IPR031052">
    <property type="entry name" value="FHY3/FAR1"/>
</dbReference>
<dbReference type="PANTHER" id="PTHR31669">
    <property type="entry name" value="PROTEIN FAR1-RELATED SEQUENCE 10-RELATED"/>
    <property type="match status" value="1"/>
</dbReference>
<evidence type="ECO:0000313" key="10">
    <source>
        <dbReference type="Proteomes" id="UP001152523"/>
    </source>
</evidence>
<evidence type="ECO:0000256" key="2">
    <source>
        <dbReference type="ARBA" id="ARBA00022723"/>
    </source>
</evidence>
<organism evidence="9 10">
    <name type="scientific">Cuscuta epithymum</name>
    <dbReference type="NCBI Taxonomy" id="186058"/>
    <lineage>
        <taxon>Eukaryota</taxon>
        <taxon>Viridiplantae</taxon>
        <taxon>Streptophyta</taxon>
        <taxon>Embryophyta</taxon>
        <taxon>Tracheophyta</taxon>
        <taxon>Spermatophyta</taxon>
        <taxon>Magnoliopsida</taxon>
        <taxon>eudicotyledons</taxon>
        <taxon>Gunneridae</taxon>
        <taxon>Pentapetalae</taxon>
        <taxon>asterids</taxon>
        <taxon>lamiids</taxon>
        <taxon>Solanales</taxon>
        <taxon>Convolvulaceae</taxon>
        <taxon>Cuscuteae</taxon>
        <taxon>Cuscuta</taxon>
        <taxon>Cuscuta subgen. Cuscuta</taxon>
    </lineage>
</organism>
<protein>
    <recommendedName>
        <fullName evidence="6">Protein FAR1-RELATED SEQUENCE</fullName>
    </recommendedName>
</protein>
<dbReference type="EMBL" id="CAMAPF010000031">
    <property type="protein sequence ID" value="CAH9077944.1"/>
    <property type="molecule type" value="Genomic_DNA"/>
</dbReference>
<keyword evidence="3 5" id="KW-0863">Zinc-finger</keyword>
<sequence length="586" mass="67803">MEIREHVITNSSTRKNLGNKRSRCSNPVNVDRLTRKRARVEKHVSTQSTSGEVVSYWDIGDPTYKCGNCGATFWYDERLRADYKSKSPKYSLCCVNGTIKLSPMKTPPQVLLDLLYGDSEKSKHFLQNIRSYNSMFSFTSMGGKIDVEHNKGKSPPVFKLHGQNYHLIGSLMPEENEVPKFAQLYIYDTANEVVNRIRSVRFCIWHVLSKVSEKAGLLISSLPTFDNIYHVIKHSETPAEFELQWDDAIKENGLQDNGWMSYMFQIREQWVPAYFKKVFSAGMSSTQRSETTHSFLKKFVYKGCGFNEFVTRFDRALSRQRERENQCDHDDRNGRPKLQYGTQQEVQLANIYTRQMFREFQAELHNCFTYSLELIREDTDHMVFILEFKGTSNETRVKMTRQVHFARDTQIACCSCKKMEFFGILCAHILRVLDSLKIYELPEYYILDRWKKGARRGIVKDSFGVTIIEDHRRALCGGSGKALEAFLGGYYELLDESPEDQEIGLKLLEEWRTKFKEHLANNQSDQRKKKKVVESSCSIDLLEPDHARHKGCGKRLKSSLEKSSALNRVCSVCKGSGHDKRNCPKQ</sequence>
<dbReference type="Proteomes" id="UP001152523">
    <property type="component" value="Unassembled WGS sequence"/>
</dbReference>
<dbReference type="GO" id="GO:0008270">
    <property type="term" value="F:zinc ion binding"/>
    <property type="evidence" value="ECO:0007669"/>
    <property type="project" value="UniProtKB-UniRule"/>
</dbReference>
<comment type="function">
    <text evidence="6">Putative transcription activator involved in regulating light control of development.</text>
</comment>
<keyword evidence="2 6" id="KW-0479">Metal-binding</keyword>
<gene>
    <name evidence="9" type="ORF">CEPIT_LOCUS6370</name>
</gene>
<dbReference type="AlphaFoldDB" id="A0AAV0CI52"/>
<dbReference type="InterPro" id="IPR007527">
    <property type="entry name" value="Znf_SWIM"/>
</dbReference>
<dbReference type="GO" id="GO:0006355">
    <property type="term" value="P:regulation of DNA-templated transcription"/>
    <property type="evidence" value="ECO:0007669"/>
    <property type="project" value="UniProtKB-UniRule"/>
</dbReference>
<comment type="subcellular location">
    <subcellularLocation>
        <location evidence="6">Nucleus</location>
    </subcellularLocation>
</comment>
<evidence type="ECO:0000256" key="5">
    <source>
        <dbReference type="PROSITE-ProRule" id="PRU00325"/>
    </source>
</evidence>
<dbReference type="PROSITE" id="PS50966">
    <property type="entry name" value="ZF_SWIM"/>
    <property type="match status" value="1"/>
</dbReference>
<keyword evidence="10" id="KW-1185">Reference proteome</keyword>
<keyword evidence="6" id="KW-0539">Nucleus</keyword>
<evidence type="ECO:0000256" key="7">
    <source>
        <dbReference type="SAM" id="MobiDB-lite"/>
    </source>
</evidence>
<feature type="domain" description="SWIM-type" evidence="8">
    <location>
        <begin position="399"/>
        <end position="437"/>
    </location>
</feature>
<comment type="caution">
    <text evidence="9">The sequence shown here is derived from an EMBL/GenBank/DDBJ whole genome shotgun (WGS) entry which is preliminary data.</text>
</comment>
<accession>A0AAV0CI52</accession>
<proteinExistence type="inferred from homology"/>
<dbReference type="SMART" id="SM00575">
    <property type="entry name" value="ZnF_PMZ"/>
    <property type="match status" value="1"/>
</dbReference>
<evidence type="ECO:0000313" key="9">
    <source>
        <dbReference type="EMBL" id="CAH9077944.1"/>
    </source>
</evidence>
<dbReference type="GO" id="GO:0005634">
    <property type="term" value="C:nucleus"/>
    <property type="evidence" value="ECO:0007669"/>
    <property type="project" value="UniProtKB-SubCell"/>
</dbReference>
<evidence type="ECO:0000256" key="6">
    <source>
        <dbReference type="RuleBase" id="RU367018"/>
    </source>
</evidence>
<evidence type="ECO:0000256" key="1">
    <source>
        <dbReference type="ARBA" id="ARBA00005889"/>
    </source>
</evidence>